<evidence type="ECO:0000259" key="5">
    <source>
        <dbReference type="Pfam" id="PF00171"/>
    </source>
</evidence>
<dbReference type="AlphaFoldDB" id="A0A4Z0BJF1"/>
<dbReference type="Proteomes" id="UP000297839">
    <property type="component" value="Unassembled WGS sequence"/>
</dbReference>
<name>A0A4Z0BJF1_9BURK</name>
<accession>A0A4Z0BJF1</accession>
<keyword evidence="7" id="KW-1185">Reference proteome</keyword>
<feature type="domain" description="Aldehyde dehydrogenase" evidence="5">
    <location>
        <begin position="3"/>
        <end position="451"/>
    </location>
</feature>
<evidence type="ECO:0000256" key="2">
    <source>
        <dbReference type="ARBA" id="ARBA00023002"/>
    </source>
</evidence>
<evidence type="ECO:0000313" key="6">
    <source>
        <dbReference type="EMBL" id="TFY98920.1"/>
    </source>
</evidence>
<dbReference type="InterPro" id="IPR016162">
    <property type="entry name" value="Ald_DH_N"/>
</dbReference>
<proteinExistence type="inferred from homology"/>
<comment type="similarity">
    <text evidence="1 4">Belongs to the aldehyde dehydrogenase family.</text>
</comment>
<dbReference type="InterPro" id="IPR029510">
    <property type="entry name" value="Ald_DH_CS_GLU"/>
</dbReference>
<dbReference type="PROSITE" id="PS00687">
    <property type="entry name" value="ALDEHYDE_DEHYDR_GLU"/>
    <property type="match status" value="1"/>
</dbReference>
<dbReference type="EMBL" id="SMLK01000005">
    <property type="protein sequence ID" value="TFY98920.1"/>
    <property type="molecule type" value="Genomic_DNA"/>
</dbReference>
<dbReference type="Gene3D" id="3.40.309.10">
    <property type="entry name" value="Aldehyde Dehydrogenase, Chain A, domain 2"/>
    <property type="match status" value="1"/>
</dbReference>
<keyword evidence="2 4" id="KW-0560">Oxidoreductase</keyword>
<organism evidence="6 7">
    <name type="scientific">Ramlibacter humi</name>
    <dbReference type="NCBI Taxonomy" id="2530451"/>
    <lineage>
        <taxon>Bacteria</taxon>
        <taxon>Pseudomonadati</taxon>
        <taxon>Pseudomonadota</taxon>
        <taxon>Betaproteobacteria</taxon>
        <taxon>Burkholderiales</taxon>
        <taxon>Comamonadaceae</taxon>
        <taxon>Ramlibacter</taxon>
    </lineage>
</organism>
<dbReference type="PANTHER" id="PTHR11699">
    <property type="entry name" value="ALDEHYDE DEHYDROGENASE-RELATED"/>
    <property type="match status" value="1"/>
</dbReference>
<sequence>MSTLAVLNPATGETIANLPADDAASVKAKYAAARAAQPAWAARPLAERKACVDRFRAGVVRDLEKLAATMTKETGKPIKMSRNELNGLLPRIDFFLGMVQPVVEPEQVFDEGGMREVIQHEPLGVVANISAWNYPWFVGCNVILPALLTGNSVLYKPSEYAAMTGLEIARLLHEAGVPKDVMTCLVGAGEVGTALLAQPVDGVFFTGSHGTGKRIAQAVGDRFVKLQLELGGKDPTYVADDADPKTAAESLADGAMYNTGQSCCSVERIYVHEKVHDAFVAAFVDTVKGYKRGNPMAEDTYIGAITREPQLKVLEAQVADAKAKGAKLLAGGQRAGGPGNWFEATVFSNVNHSMELMREESFGPVIGIQKVSGDEEAVKLMNDTRYGLTAGVYTKDEARAKKLLAQVHAGSVYWNCCDRVSPRLPWSGVGDSGVGLTLSSYGIQTFTRPKAWHLRSA</sequence>
<dbReference type="Gene3D" id="3.40.605.10">
    <property type="entry name" value="Aldehyde Dehydrogenase, Chain A, domain 1"/>
    <property type="match status" value="1"/>
</dbReference>
<feature type="active site" evidence="3">
    <location>
        <position position="229"/>
    </location>
</feature>
<evidence type="ECO:0000256" key="1">
    <source>
        <dbReference type="ARBA" id="ARBA00009986"/>
    </source>
</evidence>
<dbReference type="InterPro" id="IPR016163">
    <property type="entry name" value="Ald_DH_C"/>
</dbReference>
<gene>
    <name evidence="6" type="ORF">EZ216_15235</name>
</gene>
<comment type="caution">
    <text evidence="6">The sequence shown here is derived from an EMBL/GenBank/DDBJ whole genome shotgun (WGS) entry which is preliminary data.</text>
</comment>
<dbReference type="InterPro" id="IPR016161">
    <property type="entry name" value="Ald_DH/histidinol_DH"/>
</dbReference>
<dbReference type="GO" id="GO:0016620">
    <property type="term" value="F:oxidoreductase activity, acting on the aldehyde or oxo group of donors, NAD or NADP as acceptor"/>
    <property type="evidence" value="ECO:0007669"/>
    <property type="project" value="InterPro"/>
</dbReference>
<protein>
    <submittedName>
        <fullName evidence="6">Aldehyde dehydrogenase family protein</fullName>
    </submittedName>
</protein>
<evidence type="ECO:0000313" key="7">
    <source>
        <dbReference type="Proteomes" id="UP000297839"/>
    </source>
</evidence>
<dbReference type="CDD" id="cd07102">
    <property type="entry name" value="ALDH_EDX86601"/>
    <property type="match status" value="1"/>
</dbReference>
<dbReference type="InterPro" id="IPR015590">
    <property type="entry name" value="Aldehyde_DH_dom"/>
</dbReference>
<reference evidence="6 7" key="1">
    <citation type="submission" date="2019-03" db="EMBL/GenBank/DDBJ databases">
        <title>Ramlibacter sp. 18x22-1, whole genome shotgun sequence.</title>
        <authorList>
            <person name="Zhang X."/>
            <person name="Feng G."/>
            <person name="Zhu H."/>
        </authorList>
    </citation>
    <scope>NUCLEOTIDE SEQUENCE [LARGE SCALE GENOMIC DNA]</scope>
    <source>
        <strain evidence="6 7">18x22-1</strain>
    </source>
</reference>
<evidence type="ECO:0000256" key="4">
    <source>
        <dbReference type="RuleBase" id="RU003345"/>
    </source>
</evidence>
<dbReference type="FunFam" id="3.40.309.10:FF:000009">
    <property type="entry name" value="Aldehyde dehydrogenase A"/>
    <property type="match status" value="1"/>
</dbReference>
<evidence type="ECO:0000256" key="3">
    <source>
        <dbReference type="PROSITE-ProRule" id="PRU10007"/>
    </source>
</evidence>
<dbReference type="RefSeq" id="WP_135250639.1">
    <property type="nucleotide sequence ID" value="NZ_SMLK01000005.1"/>
</dbReference>
<dbReference type="Pfam" id="PF00171">
    <property type="entry name" value="Aldedh"/>
    <property type="match status" value="1"/>
</dbReference>
<dbReference type="OrthoDB" id="6187633at2"/>
<dbReference type="SUPFAM" id="SSF53720">
    <property type="entry name" value="ALDH-like"/>
    <property type="match status" value="1"/>
</dbReference>